<evidence type="ECO:0000313" key="4">
    <source>
        <dbReference type="Proteomes" id="UP000298347"/>
    </source>
</evidence>
<dbReference type="Gene3D" id="3.40.50.720">
    <property type="entry name" value="NAD(P)-binding Rossmann-like Domain"/>
    <property type="match status" value="1"/>
</dbReference>
<comment type="caution">
    <text evidence="3">The sequence shown here is derived from an EMBL/GenBank/DDBJ whole genome shotgun (WGS) entry which is preliminary data.</text>
</comment>
<sequence length="314" mass="35118">MKIIITGGAGFIGSTILEEVIKNGWSPVVIDNLSTGSIKHIPDGVSFYNMDVCSPDIERVFSKEKPDVVIHEAAQVSVGYSQKYPLLDSRINVQGTINLMQLCVKYHVAKFIYASSAAVYGTSNRIPLEENTELHPISFYGLSKYTAEQYIRMFSESYGLNYTILRYANVYGMRQNLSKESGVISIFVDRLVKGEPITVFGDGQQTRDFVFVRDVARANVQAVLHGDLDTFNISSMHRITINQLIALLQKLSGRTSEISYQSARAGDIKDSALDNGKARRILQWDPMTEMESGLIETISYYKNLAGIPLMNMRE</sequence>
<evidence type="ECO:0000259" key="2">
    <source>
        <dbReference type="Pfam" id="PF01370"/>
    </source>
</evidence>
<dbReference type="Pfam" id="PF01370">
    <property type="entry name" value="Epimerase"/>
    <property type="match status" value="1"/>
</dbReference>
<protein>
    <submittedName>
        <fullName evidence="3">NAD-dependent epimerase/dehydratase family protein</fullName>
    </submittedName>
</protein>
<keyword evidence="4" id="KW-1185">Reference proteome</keyword>
<dbReference type="EMBL" id="SRJD01000007">
    <property type="protein sequence ID" value="TGA98459.1"/>
    <property type="molecule type" value="Genomic_DNA"/>
</dbReference>
<gene>
    <name evidence="3" type="ORF">E4665_08015</name>
</gene>
<organism evidence="3 4">
    <name type="scientific">Sporolactobacillus shoreae</name>
    <dbReference type="NCBI Taxonomy" id="1465501"/>
    <lineage>
        <taxon>Bacteria</taxon>
        <taxon>Bacillati</taxon>
        <taxon>Bacillota</taxon>
        <taxon>Bacilli</taxon>
        <taxon>Bacillales</taxon>
        <taxon>Sporolactobacillaceae</taxon>
        <taxon>Sporolactobacillus</taxon>
    </lineage>
</organism>
<dbReference type="InterPro" id="IPR001509">
    <property type="entry name" value="Epimerase_deHydtase"/>
</dbReference>
<dbReference type="AlphaFoldDB" id="A0A4Z0GPY0"/>
<accession>A0A4Z0GPY0</accession>
<dbReference type="Proteomes" id="UP000298347">
    <property type="component" value="Unassembled WGS sequence"/>
</dbReference>
<dbReference type="PANTHER" id="PTHR43000">
    <property type="entry name" value="DTDP-D-GLUCOSE 4,6-DEHYDRATASE-RELATED"/>
    <property type="match status" value="1"/>
</dbReference>
<dbReference type="InterPro" id="IPR036291">
    <property type="entry name" value="NAD(P)-bd_dom_sf"/>
</dbReference>
<dbReference type="OrthoDB" id="9771073at2"/>
<evidence type="ECO:0000313" key="3">
    <source>
        <dbReference type="EMBL" id="TGA98459.1"/>
    </source>
</evidence>
<dbReference type="SUPFAM" id="SSF51735">
    <property type="entry name" value="NAD(P)-binding Rossmann-fold domains"/>
    <property type="match status" value="1"/>
</dbReference>
<feature type="domain" description="NAD-dependent epimerase/dehydratase" evidence="2">
    <location>
        <begin position="3"/>
        <end position="233"/>
    </location>
</feature>
<name>A0A4Z0GPY0_9BACL</name>
<evidence type="ECO:0000256" key="1">
    <source>
        <dbReference type="ARBA" id="ARBA00007637"/>
    </source>
</evidence>
<reference evidence="3 4" key="1">
    <citation type="journal article" date="2015" name="Int. J. Syst. Evol. Microbiol.">
        <title>Sporolactobacillus shoreae sp. nov. and Sporolactobacillus spathodeae sp. nov., two spore-forming lactic acid bacteria isolated from tree barks in Thailand.</title>
        <authorList>
            <person name="Thamacharoensuk T."/>
            <person name="Kitahara M."/>
            <person name="Ohkuma M."/>
            <person name="Thongchul N."/>
            <person name="Tanasupawat S."/>
        </authorList>
    </citation>
    <scope>NUCLEOTIDE SEQUENCE [LARGE SCALE GENOMIC DNA]</scope>
    <source>
        <strain evidence="3 4">BK92</strain>
    </source>
</reference>
<proteinExistence type="inferred from homology"/>
<comment type="similarity">
    <text evidence="1">Belongs to the NAD(P)-dependent epimerase/dehydratase family.</text>
</comment>
<dbReference type="RefSeq" id="WP_135348269.1">
    <property type="nucleotide sequence ID" value="NZ_SRJD01000007.1"/>
</dbReference>